<keyword evidence="1" id="KW-0812">Transmembrane</keyword>
<accession>A0A2G9TDD4</accession>
<proteinExistence type="predicted"/>
<name>A0A2G9TDD4_TELCI</name>
<organism evidence="3 4">
    <name type="scientific">Teladorsagia circumcincta</name>
    <name type="common">Brown stomach worm</name>
    <name type="synonym">Ostertagia circumcincta</name>
    <dbReference type="NCBI Taxonomy" id="45464"/>
    <lineage>
        <taxon>Eukaryota</taxon>
        <taxon>Metazoa</taxon>
        <taxon>Ecdysozoa</taxon>
        <taxon>Nematoda</taxon>
        <taxon>Chromadorea</taxon>
        <taxon>Rhabditida</taxon>
        <taxon>Rhabditina</taxon>
        <taxon>Rhabditomorpha</taxon>
        <taxon>Strongyloidea</taxon>
        <taxon>Trichostrongylidae</taxon>
        <taxon>Teladorsagia</taxon>
    </lineage>
</organism>
<dbReference type="InterPro" id="IPR009878">
    <property type="entry name" value="Phlebovirus_G2_fusion"/>
</dbReference>
<reference evidence="3 4" key="1">
    <citation type="submission" date="2015-09" db="EMBL/GenBank/DDBJ databases">
        <title>Draft genome of the parasitic nematode Teladorsagia circumcincta isolate WARC Sus (inbred).</title>
        <authorList>
            <person name="Mitreva M."/>
        </authorList>
    </citation>
    <scope>NUCLEOTIDE SEQUENCE [LARGE SCALE GENOMIC DNA]</scope>
    <source>
        <strain evidence="3 4">S</strain>
    </source>
</reference>
<keyword evidence="1" id="KW-1133">Transmembrane helix</keyword>
<keyword evidence="4" id="KW-1185">Reference proteome</keyword>
<sequence>MPNHRTIHRPLNKLFPLEIRCVTEQSAPPEVRVGQNPEQTNTRPILQRRTKTAAYDIIRNFENDLGSSQQLSSVKIPIIMLTFLAIISPAAANISCAQGKVNISFFDGPFKLCFNEECRNITNQTSAMRYNLPISPSDGKVTVRLQPTYDHEKMEEVTLCDRPKFCDSHYLLSKTLLGNPHCWPEGAIGTTAIIVYILAVILLITSCLIIKTGKKHSKSRTRRKRSSKRCLSNVEAPMFELTPLPGSASLVVCAVLCAMIPTTNACQRGYMRQNVDLICNEQNECHFEYSRELLFNRLQKELCIEIVHENRTIGTAKFSRRPVEYKCVKVTETYTRSTEVRIYHVKRCALAGSCTANKCETLQANETVKELKVTQKYPGHSGCINTCGGVVCGCLLPMPACTFYRRVHRPLSKRVYEIIQCPHWVPTVLFDIEWVLLGRKKTFTASMKPYVTENIEEFNITTISLQKPANTIVNRRFAISNNVSLALPDRFTAPVECSSQKQAENNFSTC</sequence>
<feature type="transmembrane region" description="Helical" evidence="1">
    <location>
        <begin position="187"/>
        <end position="210"/>
    </location>
</feature>
<feature type="domain" description="Phlebovirus glycoprotein G2 fusion" evidence="2">
    <location>
        <begin position="266"/>
        <end position="510"/>
    </location>
</feature>
<dbReference type="EMBL" id="KZ383414">
    <property type="protein sequence ID" value="PIO55965.1"/>
    <property type="molecule type" value="Genomic_DNA"/>
</dbReference>
<dbReference type="AlphaFoldDB" id="A0A2G9TDD4"/>
<evidence type="ECO:0000313" key="3">
    <source>
        <dbReference type="EMBL" id="PIO55965.1"/>
    </source>
</evidence>
<feature type="non-terminal residue" evidence="3">
    <location>
        <position position="510"/>
    </location>
</feature>
<dbReference type="Proteomes" id="UP000230423">
    <property type="component" value="Unassembled WGS sequence"/>
</dbReference>
<evidence type="ECO:0000256" key="1">
    <source>
        <dbReference type="SAM" id="Phobius"/>
    </source>
</evidence>
<dbReference type="Pfam" id="PF07245">
    <property type="entry name" value="Phlebovirus_G2"/>
    <property type="match status" value="1"/>
</dbReference>
<dbReference type="OrthoDB" id="5870576at2759"/>
<gene>
    <name evidence="3" type="ORF">TELCIR_22644</name>
</gene>
<protein>
    <recommendedName>
        <fullName evidence="2">Phlebovirus glycoprotein G2 fusion domain-containing protein</fullName>
    </recommendedName>
</protein>
<evidence type="ECO:0000313" key="4">
    <source>
        <dbReference type="Proteomes" id="UP000230423"/>
    </source>
</evidence>
<evidence type="ECO:0000259" key="2">
    <source>
        <dbReference type="Pfam" id="PF07245"/>
    </source>
</evidence>
<keyword evidence="1" id="KW-0472">Membrane</keyword>